<sequence length="174" mass="19809">MNSLLTVTISNFLATFTRYYILVTWNRSRQAAEAIRIHGCTPIPRILSRNPILAFDFFIQVQKTDAAGRRSDVYRALRQKYGQTFLMDSLGNELETSQPEIIQGICTIEFNAWGVGPMRGPLDPFFLVPKTVVSGSIRGHSFNRPSAELRLRIWMILNGTLRALDSHPKRRLSL</sequence>
<proteinExistence type="predicted"/>
<name>A0A8H2VTJ7_9HELO</name>
<dbReference type="Proteomes" id="UP000624404">
    <property type="component" value="Unassembled WGS sequence"/>
</dbReference>
<evidence type="ECO:0000313" key="2">
    <source>
        <dbReference type="Proteomes" id="UP000624404"/>
    </source>
</evidence>
<reference evidence="1" key="1">
    <citation type="submission" date="2020-10" db="EMBL/GenBank/DDBJ databases">
        <authorList>
            <person name="Kusch S."/>
        </authorList>
    </citation>
    <scope>NUCLEOTIDE SEQUENCE</scope>
    <source>
        <strain evidence="1">SwB9</strain>
    </source>
</reference>
<evidence type="ECO:0000313" key="1">
    <source>
        <dbReference type="EMBL" id="CAD6444627.1"/>
    </source>
</evidence>
<gene>
    <name evidence="1" type="ORF">SCLTRI_LOCUS4419</name>
</gene>
<comment type="caution">
    <text evidence="1">The sequence shown here is derived from an EMBL/GenBank/DDBJ whole genome shotgun (WGS) entry which is preliminary data.</text>
</comment>
<protein>
    <submittedName>
        <fullName evidence="1">08a30623-b5af-4355-b915-d37863d5a472</fullName>
    </submittedName>
</protein>
<organism evidence="1 2">
    <name type="scientific">Sclerotinia trifoliorum</name>
    <dbReference type="NCBI Taxonomy" id="28548"/>
    <lineage>
        <taxon>Eukaryota</taxon>
        <taxon>Fungi</taxon>
        <taxon>Dikarya</taxon>
        <taxon>Ascomycota</taxon>
        <taxon>Pezizomycotina</taxon>
        <taxon>Leotiomycetes</taxon>
        <taxon>Helotiales</taxon>
        <taxon>Sclerotiniaceae</taxon>
        <taxon>Sclerotinia</taxon>
    </lineage>
</organism>
<dbReference type="AlphaFoldDB" id="A0A8H2VTJ7"/>
<dbReference type="EMBL" id="CAJHIA010000012">
    <property type="protein sequence ID" value="CAD6444627.1"/>
    <property type="molecule type" value="Genomic_DNA"/>
</dbReference>
<keyword evidence="2" id="KW-1185">Reference proteome</keyword>
<accession>A0A8H2VTJ7</accession>